<sequence length="277" mass="31017">MFEHFTFSAQSRFPCQEEDPASPFDNSSSISPPPSSLPFQCEPSQPGMGDIVHQMSKSSLSPESEVPQRSVCRTTTDEPIMDVDDEDEDPFSQELSYTAPPIPLSPRSADGTVACRRVQRQRITQKQSCSNHVRDITALVEEMIEGHSQCTFRKTPTTYLQSPPPSRGNDEELVVDPTIPVTYFNRYISPDEDDAFDDMEDYGLRLIKEEISLRRQCVSSASPSGVRKHTGGGKMSHRRSGELLNGTTAVVDGRLKVRSAPRMRKRRRLQTVHEQGS</sequence>
<evidence type="ECO:0000256" key="1">
    <source>
        <dbReference type="SAM" id="MobiDB-lite"/>
    </source>
</evidence>
<protein>
    <submittedName>
        <fullName evidence="2">Uncharacterized protein</fullName>
    </submittedName>
</protein>
<feature type="compositionally biased region" description="Low complexity" evidence="1">
    <location>
        <begin position="21"/>
        <end position="30"/>
    </location>
</feature>
<reference evidence="2" key="1">
    <citation type="journal article" date="2021" name="IMA Fungus">
        <title>Genomic characterization of three marine fungi, including Emericellopsis atlantica sp. nov. with signatures of a generalist lifestyle and marine biomass degradation.</title>
        <authorList>
            <person name="Hagestad O.C."/>
            <person name="Hou L."/>
            <person name="Andersen J.H."/>
            <person name="Hansen E.H."/>
            <person name="Altermark B."/>
            <person name="Li C."/>
            <person name="Kuhnert E."/>
            <person name="Cox R.J."/>
            <person name="Crous P.W."/>
            <person name="Spatafora J.W."/>
            <person name="Lail K."/>
            <person name="Amirebrahimi M."/>
            <person name="Lipzen A."/>
            <person name="Pangilinan J."/>
            <person name="Andreopoulos W."/>
            <person name="Hayes R.D."/>
            <person name="Ng V."/>
            <person name="Grigoriev I.V."/>
            <person name="Jackson S.A."/>
            <person name="Sutton T.D.S."/>
            <person name="Dobson A.D.W."/>
            <person name="Rama T."/>
        </authorList>
    </citation>
    <scope>NUCLEOTIDE SEQUENCE</scope>
    <source>
        <strain evidence="2">TRa018bII</strain>
    </source>
</reference>
<comment type="caution">
    <text evidence="2">The sequence shown here is derived from an EMBL/GenBank/DDBJ whole genome shotgun (WGS) entry which is preliminary data.</text>
</comment>
<dbReference type="Proteomes" id="UP000824998">
    <property type="component" value="Unassembled WGS sequence"/>
</dbReference>
<feature type="compositionally biased region" description="Acidic residues" evidence="1">
    <location>
        <begin position="79"/>
        <end position="91"/>
    </location>
</feature>
<feature type="region of interest" description="Disordered" evidence="1">
    <location>
        <begin position="218"/>
        <end position="243"/>
    </location>
</feature>
<keyword evidence="3" id="KW-1185">Reference proteome</keyword>
<gene>
    <name evidence="2" type="ORF">BJ875DRAFT_384939</name>
</gene>
<feature type="compositionally biased region" description="Basic residues" evidence="1">
    <location>
        <begin position="258"/>
        <end position="270"/>
    </location>
</feature>
<proteinExistence type="predicted"/>
<name>A0A9P7YC08_9HELO</name>
<feature type="region of interest" description="Disordered" evidence="1">
    <location>
        <begin position="258"/>
        <end position="277"/>
    </location>
</feature>
<evidence type="ECO:0000313" key="3">
    <source>
        <dbReference type="Proteomes" id="UP000824998"/>
    </source>
</evidence>
<dbReference type="AlphaFoldDB" id="A0A9P7YC08"/>
<feature type="region of interest" description="Disordered" evidence="1">
    <location>
        <begin position="1"/>
        <end position="92"/>
    </location>
</feature>
<dbReference type="EMBL" id="MU251665">
    <property type="protein sequence ID" value="KAG9230516.1"/>
    <property type="molecule type" value="Genomic_DNA"/>
</dbReference>
<evidence type="ECO:0000313" key="2">
    <source>
        <dbReference type="EMBL" id="KAG9230516.1"/>
    </source>
</evidence>
<accession>A0A9P7YC08</accession>
<dbReference type="OrthoDB" id="3910171at2759"/>
<organism evidence="2 3">
    <name type="scientific">Amylocarpus encephaloides</name>
    <dbReference type="NCBI Taxonomy" id="45428"/>
    <lineage>
        <taxon>Eukaryota</taxon>
        <taxon>Fungi</taxon>
        <taxon>Dikarya</taxon>
        <taxon>Ascomycota</taxon>
        <taxon>Pezizomycotina</taxon>
        <taxon>Leotiomycetes</taxon>
        <taxon>Helotiales</taxon>
        <taxon>Helotiales incertae sedis</taxon>
        <taxon>Amylocarpus</taxon>
    </lineage>
</organism>
<feature type="compositionally biased region" description="Basic residues" evidence="1">
    <location>
        <begin position="226"/>
        <end position="238"/>
    </location>
</feature>